<evidence type="ECO:0000256" key="2">
    <source>
        <dbReference type="ARBA" id="ARBA00007168"/>
    </source>
</evidence>
<evidence type="ECO:0000313" key="10">
    <source>
        <dbReference type="RefSeq" id="XP_006823429.1"/>
    </source>
</evidence>
<evidence type="ECO:0000256" key="5">
    <source>
        <dbReference type="ARBA" id="ARBA00023136"/>
    </source>
</evidence>
<keyword evidence="5 7" id="KW-0472">Membrane</keyword>
<comment type="function">
    <text evidence="7">Choline transporter.</text>
</comment>
<feature type="transmembrane region" description="Helical" evidence="7">
    <location>
        <begin position="266"/>
        <end position="290"/>
    </location>
</feature>
<dbReference type="Proteomes" id="UP000694865">
    <property type="component" value="Unplaced"/>
</dbReference>
<gene>
    <name evidence="10" type="primary">LOC102807122</name>
</gene>
<feature type="region of interest" description="Disordered" evidence="8">
    <location>
        <begin position="1"/>
        <end position="62"/>
    </location>
</feature>
<feature type="transmembrane region" description="Helical" evidence="7">
    <location>
        <begin position="239"/>
        <end position="259"/>
    </location>
</feature>
<sequence length="536" mass="60972">MGKKNKVEHSDIEGSAHDSSKADKNKDVARTMGQKEKHYDYPESDSDESDSDRSTEETNKYGYTVGDPDKLFYKADSLGQICGVDVEDSPCLFYFDFKACSEETENNELTIECDTPQVCIEECPTENWNGYEEESRYLTNPTNVRWDKFICKYHIDPATSGKSPAELFEDEDCAAYYLASSLSDGRCVPDFILSGEPLPAEVVNSTLPNNQTLTEEDLDAIDSVIAIGGQVIDDVIASLWFLAIGLLFAAIVSFLFIVLMRWLARIMVFVIIFVVMGLLAVVTVYCFYNYNELVEAEENGQITDYDNWETMSNIWLGVGIALGIIFLILFLLLLFLRKRIKLAIALIAEASSFLATISTPTYTVQNASPDFHMANGTSCEPDSFYNMSGLSDTARCVWTGDYYWESYIWVLQFYNLFALVWLLNLVMAFGEMSLAGAFASYYWAFTKPDDIKSLPVIRSMWRSIRYHLGSLAFGSLVLTFLRFIRWFLQLLEKKFMEDLERNDGTPEKPYYMSKSLMSICGVKNKKPKKEKKKKKK</sequence>
<dbReference type="RefSeq" id="XP_006823429.1">
    <property type="nucleotide sequence ID" value="XM_006823366.1"/>
</dbReference>
<comment type="subcellular location">
    <subcellularLocation>
        <location evidence="7">Cell membrane</location>
        <topology evidence="7">Multi-pass membrane protein</topology>
    </subcellularLocation>
    <subcellularLocation>
        <location evidence="1">Membrane</location>
        <topology evidence="1">Multi-pass membrane protein</topology>
    </subcellularLocation>
</comment>
<evidence type="ECO:0000313" key="9">
    <source>
        <dbReference type="Proteomes" id="UP000694865"/>
    </source>
</evidence>
<feature type="transmembrane region" description="Helical" evidence="7">
    <location>
        <begin position="464"/>
        <end position="484"/>
    </location>
</feature>
<feature type="transmembrane region" description="Helical" evidence="7">
    <location>
        <begin position="416"/>
        <end position="444"/>
    </location>
</feature>
<reference evidence="10" key="1">
    <citation type="submission" date="2025-08" db="UniProtKB">
        <authorList>
            <consortium name="RefSeq"/>
        </authorList>
    </citation>
    <scope>IDENTIFICATION</scope>
    <source>
        <tissue evidence="10">Testes</tissue>
    </source>
</reference>
<evidence type="ECO:0000256" key="4">
    <source>
        <dbReference type="ARBA" id="ARBA00022989"/>
    </source>
</evidence>
<comment type="similarity">
    <text evidence="2 7">Belongs to the CTL (choline transporter-like) family.</text>
</comment>
<feature type="transmembrane region" description="Helical" evidence="7">
    <location>
        <begin position="314"/>
        <end position="336"/>
    </location>
</feature>
<comment type="caution">
    <text evidence="7">Lacks conserved residue(s) required for the propagation of feature annotation.</text>
</comment>
<evidence type="ECO:0000256" key="8">
    <source>
        <dbReference type="SAM" id="MobiDB-lite"/>
    </source>
</evidence>
<evidence type="ECO:0000256" key="1">
    <source>
        <dbReference type="ARBA" id="ARBA00004141"/>
    </source>
</evidence>
<dbReference type="InterPro" id="IPR007603">
    <property type="entry name" value="Choline_transptr-like"/>
</dbReference>
<dbReference type="PANTHER" id="PTHR12385">
    <property type="entry name" value="CHOLINE TRANSPORTER-LIKE (SLC FAMILY 44)"/>
    <property type="match status" value="1"/>
</dbReference>
<keyword evidence="6" id="KW-0325">Glycoprotein</keyword>
<organism evidence="9 10">
    <name type="scientific">Saccoglossus kowalevskii</name>
    <name type="common">Acorn worm</name>
    <dbReference type="NCBI Taxonomy" id="10224"/>
    <lineage>
        <taxon>Eukaryota</taxon>
        <taxon>Metazoa</taxon>
        <taxon>Hemichordata</taxon>
        <taxon>Enteropneusta</taxon>
        <taxon>Harrimaniidae</taxon>
        <taxon>Saccoglossus</taxon>
    </lineage>
</organism>
<evidence type="ECO:0000256" key="6">
    <source>
        <dbReference type="ARBA" id="ARBA00023180"/>
    </source>
</evidence>
<dbReference type="PANTHER" id="PTHR12385:SF14">
    <property type="entry name" value="CHOLINE TRANSPORTER-LIKE 2"/>
    <property type="match status" value="1"/>
</dbReference>
<dbReference type="GeneID" id="102807122"/>
<keyword evidence="9" id="KW-1185">Reference proteome</keyword>
<proteinExistence type="inferred from homology"/>
<accession>A0ABM0MTT8</accession>
<feature type="compositionally biased region" description="Basic and acidic residues" evidence="8">
    <location>
        <begin position="1"/>
        <end position="41"/>
    </location>
</feature>
<evidence type="ECO:0000256" key="3">
    <source>
        <dbReference type="ARBA" id="ARBA00022692"/>
    </source>
</evidence>
<keyword evidence="4 7" id="KW-1133">Transmembrane helix</keyword>
<dbReference type="Pfam" id="PF04515">
    <property type="entry name" value="Choline_transpo"/>
    <property type="match status" value="1"/>
</dbReference>
<name>A0ABM0MTT8_SACKO</name>
<protein>
    <recommendedName>
        <fullName evidence="7">Choline transporter-like protein</fullName>
    </recommendedName>
</protein>
<keyword evidence="3 7" id="KW-0812">Transmembrane</keyword>
<evidence type="ECO:0000256" key="7">
    <source>
        <dbReference type="RuleBase" id="RU368066"/>
    </source>
</evidence>